<dbReference type="RefSeq" id="WP_233389995.1">
    <property type="nucleotide sequence ID" value="NZ_JAJTWT010000002.1"/>
</dbReference>
<dbReference type="Pfam" id="PF07813">
    <property type="entry name" value="LTXXQ"/>
    <property type="match status" value="1"/>
</dbReference>
<gene>
    <name evidence="1" type="ORF">LXT12_04750</name>
</gene>
<dbReference type="EMBL" id="JAJTWT010000002">
    <property type="protein sequence ID" value="MCE4536559.1"/>
    <property type="molecule type" value="Genomic_DNA"/>
</dbReference>
<accession>A0ABS8X7J7</accession>
<keyword evidence="2" id="KW-1185">Reference proteome</keyword>
<evidence type="ECO:0000313" key="1">
    <source>
        <dbReference type="EMBL" id="MCE4536559.1"/>
    </source>
</evidence>
<proteinExistence type="predicted"/>
<dbReference type="InterPro" id="IPR012899">
    <property type="entry name" value="LTXXQ"/>
</dbReference>
<sequence length="152" mass="16982">MNFFRRWQAHHGFHHHHFGHGRHGHPFGPHADADGFTDHLVARVAAKLDLDDEQQRRLAAWIGQLRGQRDALKGLARGPELAGLVAGEQFPRESAQQLLDAKLDALRAAGPGVIAAFADFFDALDAEQRQVLRFMMRRFGHGRRQGGAPWSA</sequence>
<reference evidence="1 2" key="1">
    <citation type="submission" date="2021-12" db="EMBL/GenBank/DDBJ databases">
        <title>Genome seq of p7.</title>
        <authorList>
            <person name="Seo T."/>
        </authorList>
    </citation>
    <scope>NUCLEOTIDE SEQUENCE [LARGE SCALE GENOMIC DNA]</scope>
    <source>
        <strain evidence="1 2">P7</strain>
    </source>
</reference>
<protein>
    <submittedName>
        <fullName evidence="1">Spy/CpxP family protein refolding chaperone</fullName>
    </submittedName>
</protein>
<comment type="caution">
    <text evidence="1">The sequence shown here is derived from an EMBL/GenBank/DDBJ whole genome shotgun (WGS) entry which is preliminary data.</text>
</comment>
<organism evidence="1 2">
    <name type="scientific">Pelomonas caseinilytica</name>
    <dbReference type="NCBI Taxonomy" id="2906763"/>
    <lineage>
        <taxon>Bacteria</taxon>
        <taxon>Pseudomonadati</taxon>
        <taxon>Pseudomonadota</taxon>
        <taxon>Betaproteobacteria</taxon>
        <taxon>Burkholderiales</taxon>
        <taxon>Sphaerotilaceae</taxon>
        <taxon>Roseateles</taxon>
    </lineage>
</organism>
<dbReference type="Gene3D" id="1.20.120.1490">
    <property type="match status" value="1"/>
</dbReference>
<evidence type="ECO:0000313" key="2">
    <source>
        <dbReference type="Proteomes" id="UP001201463"/>
    </source>
</evidence>
<dbReference type="Proteomes" id="UP001201463">
    <property type="component" value="Unassembled WGS sequence"/>
</dbReference>
<name>A0ABS8X7J7_9BURK</name>